<dbReference type="KEGG" id="upi:EJG51_000585"/>
<evidence type="ECO:0000259" key="1">
    <source>
        <dbReference type="PROSITE" id="PS51746"/>
    </source>
</evidence>
<name>A0A6M3ZZR5_9BURK</name>
<dbReference type="PROSITE" id="PS51746">
    <property type="entry name" value="PPM_2"/>
    <property type="match status" value="1"/>
</dbReference>
<dbReference type="EMBL" id="CP051152">
    <property type="protein sequence ID" value="QJQ04592.1"/>
    <property type="molecule type" value="Genomic_DNA"/>
</dbReference>
<dbReference type="InterPro" id="IPR036457">
    <property type="entry name" value="PPM-type-like_dom_sf"/>
</dbReference>
<dbReference type="Gene3D" id="3.60.40.10">
    <property type="entry name" value="PPM-type phosphatase domain"/>
    <property type="match status" value="1"/>
</dbReference>
<sequence length="274" mass="29528">MILDTAQITGIGDRPSNQDALATASEDGLSCFILADGTGGHEGGEVAASLVIEGIAQKFLQEASFSARALRSYIDWAILKVADFKKQNAKYSDMSATVASILIDQNNHCALWAHLGDTRIYMFRHGRIIHTSKDHSMAQRLVDAGYANYATIRKHPQRNMLYAAIGAEGDTAAEITQEAVELQNGDAFLLCTDGFWEWISEDEMEQSLHLAVNSEAWLNAMNALTEKNIAASAVRRDNFSAITICLQRATTAATTATTISTPATPVAASSPTAS</sequence>
<reference evidence="2 3" key="1">
    <citation type="journal article" date="2019" name="Int. J. Syst. Evol. Microbiol.">
        <title>Undibacterium piscinae sp. nov., isolated from Korean shiner intestine.</title>
        <authorList>
            <person name="Lee S.Y."/>
            <person name="Kang W."/>
            <person name="Kim P.S."/>
            <person name="Kim H.S."/>
            <person name="Sung H."/>
            <person name="Shin N.R."/>
            <person name="Whon T.W."/>
            <person name="Yun J.H."/>
            <person name="Lee J.Y."/>
            <person name="Lee J.Y."/>
            <person name="Jung M.J."/>
            <person name="Jeong Y.S."/>
            <person name="Tak E.J."/>
            <person name="Han J.E."/>
            <person name="Hyun D.W."/>
            <person name="Kang M.S."/>
            <person name="Lee K.E."/>
            <person name="Lee B.H."/>
            <person name="Bae J.W."/>
        </authorList>
    </citation>
    <scope>NUCLEOTIDE SEQUENCE [LARGE SCALE GENOMIC DNA]</scope>
    <source>
        <strain evidence="2 3">S11R28</strain>
    </source>
</reference>
<dbReference type="SMART" id="SM00332">
    <property type="entry name" value="PP2Cc"/>
    <property type="match status" value="1"/>
</dbReference>
<dbReference type="CDD" id="cd00143">
    <property type="entry name" value="PP2Cc"/>
    <property type="match status" value="1"/>
</dbReference>
<dbReference type="SMART" id="SM00331">
    <property type="entry name" value="PP2C_SIG"/>
    <property type="match status" value="1"/>
</dbReference>
<feature type="domain" description="PPM-type phosphatase" evidence="1">
    <location>
        <begin position="1"/>
        <end position="246"/>
    </location>
</feature>
<dbReference type="Proteomes" id="UP000274350">
    <property type="component" value="Chromosome"/>
</dbReference>
<evidence type="ECO:0000313" key="3">
    <source>
        <dbReference type="Proteomes" id="UP000274350"/>
    </source>
</evidence>
<accession>A0A6M3ZZR5</accession>
<dbReference type="AlphaFoldDB" id="A0A6M3ZZR5"/>
<dbReference type="OrthoDB" id="9801841at2"/>
<proteinExistence type="predicted"/>
<keyword evidence="3" id="KW-1185">Reference proteome</keyword>
<dbReference type="InterPro" id="IPR001932">
    <property type="entry name" value="PPM-type_phosphatase-like_dom"/>
</dbReference>
<organism evidence="2 3">
    <name type="scientific">Undibacterium piscinae</name>
    <dbReference type="NCBI Taxonomy" id="2495591"/>
    <lineage>
        <taxon>Bacteria</taxon>
        <taxon>Pseudomonadati</taxon>
        <taxon>Pseudomonadota</taxon>
        <taxon>Betaproteobacteria</taxon>
        <taxon>Burkholderiales</taxon>
        <taxon>Oxalobacteraceae</taxon>
        <taxon>Undibacterium</taxon>
    </lineage>
</organism>
<gene>
    <name evidence="2" type="ORF">EJG51_000585</name>
</gene>
<protein>
    <submittedName>
        <fullName evidence="2">Serine/threonine-protein phosphatase</fullName>
    </submittedName>
</protein>
<dbReference type="Pfam" id="PF13672">
    <property type="entry name" value="PP2C_2"/>
    <property type="match status" value="1"/>
</dbReference>
<dbReference type="SUPFAM" id="SSF81606">
    <property type="entry name" value="PP2C-like"/>
    <property type="match status" value="1"/>
</dbReference>
<evidence type="ECO:0000313" key="2">
    <source>
        <dbReference type="EMBL" id="QJQ04592.1"/>
    </source>
</evidence>